<dbReference type="Gene3D" id="2.40.50.100">
    <property type="match status" value="1"/>
</dbReference>
<accession>A0A935C9P1</accession>
<feature type="domain" description="CusB-like beta-barrel" evidence="1">
    <location>
        <begin position="244"/>
        <end position="297"/>
    </location>
</feature>
<keyword evidence="3" id="KW-1185">Reference proteome</keyword>
<reference evidence="2" key="1">
    <citation type="submission" date="2021-01" db="EMBL/GenBank/DDBJ databases">
        <title>Marivirga aurantiaca sp. nov., isolated from intertidal surface sediments.</title>
        <authorList>
            <person name="Zhang M."/>
        </authorList>
    </citation>
    <scope>NUCLEOTIDE SEQUENCE</scope>
    <source>
        <strain evidence="2">S37H4</strain>
    </source>
</reference>
<gene>
    <name evidence="2" type="ORF">JKA74_13705</name>
</gene>
<dbReference type="Gene3D" id="1.10.287.470">
    <property type="entry name" value="Helix hairpin bin"/>
    <property type="match status" value="1"/>
</dbReference>
<dbReference type="Pfam" id="PF25954">
    <property type="entry name" value="Beta-barrel_RND_2"/>
    <property type="match status" value="1"/>
</dbReference>
<dbReference type="EMBL" id="JAEQBW010000006">
    <property type="protein sequence ID" value="MBK6266094.1"/>
    <property type="molecule type" value="Genomic_DNA"/>
</dbReference>
<dbReference type="Gene3D" id="2.40.30.170">
    <property type="match status" value="1"/>
</dbReference>
<dbReference type="RefSeq" id="WP_201431774.1">
    <property type="nucleotide sequence ID" value="NZ_JAEQBW010000006.1"/>
</dbReference>
<dbReference type="AlphaFoldDB" id="A0A935C9P1"/>
<dbReference type="Proteomes" id="UP000611723">
    <property type="component" value="Unassembled WGS sequence"/>
</dbReference>
<dbReference type="GO" id="GO:0015562">
    <property type="term" value="F:efflux transmembrane transporter activity"/>
    <property type="evidence" value="ECO:0007669"/>
    <property type="project" value="TreeGrafter"/>
</dbReference>
<protein>
    <submittedName>
        <fullName evidence="2">HlyD family efflux transporter periplasmic adaptor subunit</fullName>
    </submittedName>
</protein>
<name>A0A935C9P1_9BACT</name>
<proteinExistence type="predicted"/>
<comment type="caution">
    <text evidence="2">The sequence shown here is derived from an EMBL/GenBank/DDBJ whole genome shotgun (WGS) entry which is preliminary data.</text>
</comment>
<dbReference type="Gene3D" id="2.40.420.20">
    <property type="match status" value="1"/>
</dbReference>
<dbReference type="GO" id="GO:1990281">
    <property type="term" value="C:efflux pump complex"/>
    <property type="evidence" value="ECO:0007669"/>
    <property type="project" value="TreeGrafter"/>
</dbReference>
<evidence type="ECO:0000259" key="1">
    <source>
        <dbReference type="Pfam" id="PF25954"/>
    </source>
</evidence>
<dbReference type="SUPFAM" id="SSF111369">
    <property type="entry name" value="HlyD-like secretion proteins"/>
    <property type="match status" value="1"/>
</dbReference>
<sequence>MLTKNLKRQNFLILGGLLLAILMGLNACGDSEETIQAERKSLMEAVYASGYIQAEGEYELVAQSEGVLKEQLVQEGEIVKAGQTLFTIESNSAQAQLDNALRAYRLAEANAKESSPRLQEVQSAMKMAEDKYLADSINFRRYQNLWEKQATSEAAYDAARLSFEQSKEAFQKSRHALKLLRDQLQFEKEQALNNLKIARESSGFYQIKSKADGIFFQAYKEVGELVRPGQPIALLGKGNTFFANLSVDEQDVMRIQKGQKVILKIDAYPDMHFKAILHKIYAKVDPREQSLRVDALLEDSLPAAYTGLALEANIVISEKQNALVVPRTLILAGDSVEIMTEEGKQKVKIEKGIETLNEIEIISGISEETEIIKP</sequence>
<organism evidence="2 3">
    <name type="scientific">Marivirga aurantiaca</name>
    <dbReference type="NCBI Taxonomy" id="2802615"/>
    <lineage>
        <taxon>Bacteria</taxon>
        <taxon>Pseudomonadati</taxon>
        <taxon>Bacteroidota</taxon>
        <taxon>Cytophagia</taxon>
        <taxon>Cytophagales</taxon>
        <taxon>Marivirgaceae</taxon>
        <taxon>Marivirga</taxon>
    </lineage>
</organism>
<dbReference type="PANTHER" id="PTHR30469:SF15">
    <property type="entry name" value="HLYD FAMILY OF SECRETION PROTEINS"/>
    <property type="match status" value="1"/>
</dbReference>
<dbReference type="PANTHER" id="PTHR30469">
    <property type="entry name" value="MULTIDRUG RESISTANCE PROTEIN MDTA"/>
    <property type="match status" value="1"/>
</dbReference>
<dbReference type="InterPro" id="IPR058792">
    <property type="entry name" value="Beta-barrel_RND_2"/>
</dbReference>
<evidence type="ECO:0000313" key="2">
    <source>
        <dbReference type="EMBL" id="MBK6266094.1"/>
    </source>
</evidence>
<evidence type="ECO:0000313" key="3">
    <source>
        <dbReference type="Proteomes" id="UP000611723"/>
    </source>
</evidence>